<evidence type="ECO:0000259" key="5">
    <source>
        <dbReference type="PROSITE" id="PS51044"/>
    </source>
</evidence>
<accession>A0AAD5C0W8</accession>
<dbReference type="GO" id="GO:0016925">
    <property type="term" value="P:protein sumoylation"/>
    <property type="evidence" value="ECO:0007669"/>
    <property type="project" value="TreeGrafter"/>
</dbReference>
<evidence type="ECO:0000256" key="4">
    <source>
        <dbReference type="PROSITE-ProRule" id="PRU00452"/>
    </source>
</evidence>
<dbReference type="GO" id="GO:0000785">
    <property type="term" value="C:chromatin"/>
    <property type="evidence" value="ECO:0007669"/>
    <property type="project" value="TreeGrafter"/>
</dbReference>
<dbReference type="InterPro" id="IPR013083">
    <property type="entry name" value="Znf_RING/FYVE/PHD"/>
</dbReference>
<feature type="domain" description="SP-RING-type" evidence="5">
    <location>
        <begin position="1"/>
        <end position="54"/>
    </location>
</feature>
<dbReference type="Proteomes" id="UP001206925">
    <property type="component" value="Unassembled WGS sequence"/>
</dbReference>
<dbReference type="Gene3D" id="3.30.40.10">
    <property type="entry name" value="Zinc/RING finger domain, C3HC4 (zinc finger)"/>
    <property type="match status" value="1"/>
</dbReference>
<keyword evidence="2 4" id="KW-0863">Zinc-finger</keyword>
<name>A0AAD5C0W8_AMBAR</name>
<evidence type="ECO:0000256" key="3">
    <source>
        <dbReference type="ARBA" id="ARBA00022833"/>
    </source>
</evidence>
<dbReference type="GO" id="GO:0061665">
    <property type="term" value="F:SUMO ligase activity"/>
    <property type="evidence" value="ECO:0007669"/>
    <property type="project" value="TreeGrafter"/>
</dbReference>
<comment type="caution">
    <text evidence="6">The sequence shown here is derived from an EMBL/GenBank/DDBJ whole genome shotgun (WGS) entry which is preliminary data.</text>
</comment>
<keyword evidence="7" id="KW-1185">Reference proteome</keyword>
<dbReference type="PANTHER" id="PTHR10782">
    <property type="entry name" value="ZINC FINGER MIZ DOMAIN-CONTAINING PROTEIN"/>
    <property type="match status" value="1"/>
</dbReference>
<reference evidence="6" key="1">
    <citation type="submission" date="2022-06" db="EMBL/GenBank/DDBJ databases">
        <title>Uncovering the hologenomic basis of an extraordinary plant invasion.</title>
        <authorList>
            <person name="Bieker V.C."/>
            <person name="Martin M.D."/>
            <person name="Gilbert T."/>
            <person name="Hodgins K."/>
            <person name="Battlay P."/>
            <person name="Petersen B."/>
            <person name="Wilson J."/>
        </authorList>
    </citation>
    <scope>NUCLEOTIDE SEQUENCE</scope>
    <source>
        <strain evidence="6">AA19_3_7</strain>
        <tissue evidence="6">Leaf</tissue>
    </source>
</reference>
<evidence type="ECO:0000313" key="7">
    <source>
        <dbReference type="Proteomes" id="UP001206925"/>
    </source>
</evidence>
<evidence type="ECO:0000313" key="6">
    <source>
        <dbReference type="EMBL" id="KAI7733087.1"/>
    </source>
</evidence>
<keyword evidence="3" id="KW-0862">Zinc</keyword>
<dbReference type="PANTHER" id="PTHR10782:SF102">
    <property type="entry name" value="E3 SUMO-PROTEIN LIGASE SIZ1"/>
    <property type="match status" value="1"/>
</dbReference>
<dbReference type="InterPro" id="IPR004181">
    <property type="entry name" value="Znf_MIZ"/>
</dbReference>
<sequence>MSGSRMKIAGRFKPCAHMGCFDLEWQCPICLKNYSLENVIIDPYFTRITSKMRSCGDDVTEIEVKPDGSWWAKSDDDRKSLGDLGHWHLTDGTLCAHIEVESKPKLEALKQVKHEGGFEGHNIGLQLGINKNKNGIQEERRHENNLRSVSSCSKLPENFFNGHNGIPMCSSATGSGRDGEDTSVNQEGGGRFDYFTPNGLELDSLSLNIDRSFISSAGGEAQVIVLSDSEDENENENLVSSGQIYNNSNNINPDGEVAPFSSLSHGIPEPHPELGLLSTNDDDFGGHFWSLHPNNPCGPGFQFIGLEGDPTDGLVDLHHSQLGSTSMGVGDYSLAGETRMGSAALVPDSSHGQFMNINNGLVENPLAFGGDDPSLQIFLPTRPLEATQQVELLNQPPAMSDGFRGDDWISLSLASLLLGMSEGRPNKISRERSDGPFSFPRQKRSVRPRFLSIDIDTGDGI</sequence>
<evidence type="ECO:0000256" key="2">
    <source>
        <dbReference type="ARBA" id="ARBA00022771"/>
    </source>
</evidence>
<dbReference type="GO" id="GO:0008270">
    <property type="term" value="F:zinc ion binding"/>
    <property type="evidence" value="ECO:0007669"/>
    <property type="project" value="UniProtKB-KW"/>
</dbReference>
<evidence type="ECO:0000256" key="1">
    <source>
        <dbReference type="ARBA" id="ARBA00022723"/>
    </source>
</evidence>
<organism evidence="6 7">
    <name type="scientific">Ambrosia artemisiifolia</name>
    <name type="common">Common ragweed</name>
    <dbReference type="NCBI Taxonomy" id="4212"/>
    <lineage>
        <taxon>Eukaryota</taxon>
        <taxon>Viridiplantae</taxon>
        <taxon>Streptophyta</taxon>
        <taxon>Embryophyta</taxon>
        <taxon>Tracheophyta</taxon>
        <taxon>Spermatophyta</taxon>
        <taxon>Magnoliopsida</taxon>
        <taxon>eudicotyledons</taxon>
        <taxon>Gunneridae</taxon>
        <taxon>Pentapetalae</taxon>
        <taxon>asterids</taxon>
        <taxon>campanulids</taxon>
        <taxon>Asterales</taxon>
        <taxon>Asteraceae</taxon>
        <taxon>Asteroideae</taxon>
        <taxon>Heliantheae alliance</taxon>
        <taxon>Heliantheae</taxon>
        <taxon>Ambrosia</taxon>
    </lineage>
</organism>
<dbReference type="AlphaFoldDB" id="A0AAD5C0W8"/>
<proteinExistence type="predicted"/>
<gene>
    <name evidence="6" type="ORF">M8C21_033492</name>
</gene>
<keyword evidence="1" id="KW-0479">Metal-binding</keyword>
<dbReference type="EMBL" id="JAMZMK010010092">
    <property type="protein sequence ID" value="KAI7733087.1"/>
    <property type="molecule type" value="Genomic_DNA"/>
</dbReference>
<protein>
    <recommendedName>
        <fullName evidence="5">SP-RING-type domain-containing protein</fullName>
    </recommendedName>
</protein>
<dbReference type="PROSITE" id="PS51044">
    <property type="entry name" value="ZF_SP_RING"/>
    <property type="match status" value="1"/>
</dbReference>